<dbReference type="SMART" id="SM00028">
    <property type="entry name" value="TPR"/>
    <property type="match status" value="1"/>
</dbReference>
<dbReference type="PANTHER" id="PTHR40940">
    <property type="entry name" value="PROTEIN BATD-RELATED"/>
    <property type="match status" value="1"/>
</dbReference>
<feature type="repeat" description="TPR" evidence="3">
    <location>
        <begin position="587"/>
        <end position="620"/>
    </location>
</feature>
<keyword evidence="5" id="KW-0732">Signal</keyword>
<keyword evidence="4" id="KW-0812">Transmembrane</keyword>
<dbReference type="InterPro" id="IPR013105">
    <property type="entry name" value="TPR_2"/>
</dbReference>
<gene>
    <name evidence="6" type="ORF">ACFSW8_14360</name>
</gene>
<evidence type="ECO:0000313" key="7">
    <source>
        <dbReference type="Proteomes" id="UP001597389"/>
    </source>
</evidence>
<evidence type="ECO:0000256" key="4">
    <source>
        <dbReference type="SAM" id="Phobius"/>
    </source>
</evidence>
<feature type="transmembrane region" description="Helical" evidence="4">
    <location>
        <begin position="656"/>
        <end position="678"/>
    </location>
</feature>
<name>A0ABW4ZDX6_9BACT</name>
<keyword evidence="1" id="KW-0677">Repeat</keyword>
<protein>
    <submittedName>
        <fullName evidence="6">Tetratricopeptide repeat protein</fullName>
    </submittedName>
</protein>
<dbReference type="Pfam" id="PF07719">
    <property type="entry name" value="TPR_2"/>
    <property type="match status" value="1"/>
</dbReference>
<organism evidence="6 7">
    <name type="scientific">Rubritalea tangerina</name>
    <dbReference type="NCBI Taxonomy" id="430798"/>
    <lineage>
        <taxon>Bacteria</taxon>
        <taxon>Pseudomonadati</taxon>
        <taxon>Verrucomicrobiota</taxon>
        <taxon>Verrucomicrobiia</taxon>
        <taxon>Verrucomicrobiales</taxon>
        <taxon>Rubritaleaceae</taxon>
        <taxon>Rubritalea</taxon>
    </lineage>
</organism>
<dbReference type="InterPro" id="IPR025738">
    <property type="entry name" value="BatD"/>
</dbReference>
<dbReference type="InterPro" id="IPR019734">
    <property type="entry name" value="TPR_rpt"/>
</dbReference>
<feature type="chain" id="PRO_5046912580" evidence="5">
    <location>
        <begin position="19"/>
        <end position="785"/>
    </location>
</feature>
<dbReference type="Proteomes" id="UP001597389">
    <property type="component" value="Unassembled WGS sequence"/>
</dbReference>
<feature type="signal peptide" evidence="5">
    <location>
        <begin position="1"/>
        <end position="18"/>
    </location>
</feature>
<feature type="transmembrane region" description="Helical" evidence="4">
    <location>
        <begin position="434"/>
        <end position="455"/>
    </location>
</feature>
<feature type="transmembrane region" description="Helical" evidence="4">
    <location>
        <begin position="537"/>
        <end position="554"/>
    </location>
</feature>
<sequence>MRLLSTLFLFVSLCLASASQPSPIITEISSKNFIEGEIGYFNLIYRDANPDVSPPSEITLNDGATITQRGFQQSNINGQRFYFYQYPIIELPPGEYTIPPLELEVNGSTVTSLEASFTVHPLDQFKVLQFDFKGQAVPSYSKIFVDKTQLYPGESVELEYKLYIPSAFNTRAWGLPKPDNIDNCTAWRITPPRNRRDVGQAYIDKRRYDVASYTTVISAIKPGAATFGPLKTDLIVSPSSMNSRFGFSNNNQEVPIPSAELQFEVIPFPTTPPTEFDGAVGTFTIEAEFPPEESISLNDSITATVTIDGNGNLSDIQAPKLEDTSTWKLVDVSKVQQGESRKSLVGQTQFTYILQPQRGADSFPRFTFAHFDPVAKEFHVTTTTTSALSIVEPVVTGTAVLPEATIPTEKMQDILGPLASVRLDTPTRSPLPAWLAWIWQVIPATLLLSLIGVALSQKYKKGKMQNLDFLQRKEELKHLESSDNKNFLKDAGSFAERWHPNTPESAKITEARDAMCYQPDQSSACDPKLRSDILKSLKSLSLLVFLFVCIPHPLQANDPGFDSWEKEDYHAALSYYLEQTQSHPQSADLLYNAGDAYYRTNQPGMAALYYKKALKLDPSHYEATKNLEFVQKLQGAITSPELAEIDQWIVLLPPEIYRQIAFAALWALVLSLLTLKLFQLNSVRLVATILVLILSPIVGIAALASWQTHPLRTQTQVGEPAILTQFAHVLTEPIEVSGKELETKTMIKATPSSPCHIIAIRGDWTYIQLANGTRGWVPNNSVSKI</sequence>
<keyword evidence="4" id="KW-0472">Membrane</keyword>
<evidence type="ECO:0000256" key="1">
    <source>
        <dbReference type="ARBA" id="ARBA00022737"/>
    </source>
</evidence>
<comment type="caution">
    <text evidence="6">The sequence shown here is derived from an EMBL/GenBank/DDBJ whole genome shotgun (WGS) entry which is preliminary data.</text>
</comment>
<dbReference type="InterPro" id="IPR011990">
    <property type="entry name" value="TPR-like_helical_dom_sf"/>
</dbReference>
<keyword evidence="4" id="KW-1133">Transmembrane helix</keyword>
<evidence type="ECO:0000256" key="5">
    <source>
        <dbReference type="SAM" id="SignalP"/>
    </source>
</evidence>
<reference evidence="7" key="1">
    <citation type="journal article" date="2019" name="Int. J. Syst. Evol. Microbiol.">
        <title>The Global Catalogue of Microorganisms (GCM) 10K type strain sequencing project: providing services to taxonomists for standard genome sequencing and annotation.</title>
        <authorList>
            <consortium name="The Broad Institute Genomics Platform"/>
            <consortium name="The Broad Institute Genome Sequencing Center for Infectious Disease"/>
            <person name="Wu L."/>
            <person name="Ma J."/>
        </authorList>
    </citation>
    <scope>NUCLEOTIDE SEQUENCE [LARGE SCALE GENOMIC DNA]</scope>
    <source>
        <strain evidence="7">CCUG 57942</strain>
    </source>
</reference>
<evidence type="ECO:0000256" key="2">
    <source>
        <dbReference type="ARBA" id="ARBA00022803"/>
    </source>
</evidence>
<dbReference type="RefSeq" id="WP_377178582.1">
    <property type="nucleotide sequence ID" value="NZ_JBHUJB010000070.1"/>
</dbReference>
<evidence type="ECO:0000313" key="6">
    <source>
        <dbReference type="EMBL" id="MFD2160085.1"/>
    </source>
</evidence>
<keyword evidence="7" id="KW-1185">Reference proteome</keyword>
<proteinExistence type="predicted"/>
<keyword evidence="2 3" id="KW-0802">TPR repeat</keyword>
<dbReference type="PANTHER" id="PTHR40940:SF2">
    <property type="entry name" value="BATD"/>
    <property type="match status" value="1"/>
</dbReference>
<dbReference type="SUPFAM" id="SSF48452">
    <property type="entry name" value="TPR-like"/>
    <property type="match status" value="1"/>
</dbReference>
<feature type="transmembrane region" description="Helical" evidence="4">
    <location>
        <begin position="685"/>
        <end position="706"/>
    </location>
</feature>
<accession>A0ABW4ZDX6</accession>
<dbReference type="PROSITE" id="PS50005">
    <property type="entry name" value="TPR"/>
    <property type="match status" value="1"/>
</dbReference>
<dbReference type="EMBL" id="JBHUJB010000070">
    <property type="protein sequence ID" value="MFD2160085.1"/>
    <property type="molecule type" value="Genomic_DNA"/>
</dbReference>
<dbReference type="Gene3D" id="1.25.40.10">
    <property type="entry name" value="Tetratricopeptide repeat domain"/>
    <property type="match status" value="1"/>
</dbReference>
<evidence type="ECO:0000256" key="3">
    <source>
        <dbReference type="PROSITE-ProRule" id="PRU00339"/>
    </source>
</evidence>